<evidence type="ECO:0000313" key="2">
    <source>
        <dbReference type="EMBL" id="RQO88629.1"/>
    </source>
</evidence>
<proteinExistence type="predicted"/>
<accession>A0A3N7ESF1</accession>
<name>A0A3N7ESF1_POPTR</name>
<dbReference type="PANTHER" id="PTHR36766:SF45">
    <property type="entry name" value="NB-ARC DOMAIN-CONTAINING PROTEIN"/>
    <property type="match status" value="1"/>
</dbReference>
<dbReference type="PANTHER" id="PTHR36766">
    <property type="entry name" value="PLANT BROAD-SPECTRUM MILDEW RESISTANCE PROTEIN RPW8"/>
    <property type="match status" value="1"/>
</dbReference>
<sequence>MHSLLPSLNHLEIRGCLEVELCPEGGFPSTLHSLEICRCNKLIAGRMQWGLQTLPSLSRFAIGFDENVESFPEEMLLPSSLTSLKIYSLEHLKSLDYKGLQHLTSLRELTISNCPLIESMPEEGLPSSLSSLEIFFCPMLGESCEREKGKDWPKISHIPHISIRGAKK</sequence>
<dbReference type="InterPro" id="IPR032675">
    <property type="entry name" value="LRR_dom_sf"/>
</dbReference>
<dbReference type="SUPFAM" id="SSF52058">
    <property type="entry name" value="L domain-like"/>
    <property type="match status" value="1"/>
</dbReference>
<evidence type="ECO:0000256" key="1">
    <source>
        <dbReference type="ARBA" id="ARBA00022821"/>
    </source>
</evidence>
<keyword evidence="3" id="KW-1185">Reference proteome</keyword>
<evidence type="ECO:0000313" key="3">
    <source>
        <dbReference type="Proteomes" id="UP000006729"/>
    </source>
</evidence>
<dbReference type="InParanoid" id="A0A3N7ESF1"/>
<reference evidence="2 3" key="1">
    <citation type="journal article" date="2006" name="Science">
        <title>The genome of black cottonwood, Populus trichocarpa (Torr. &amp; Gray).</title>
        <authorList>
            <person name="Tuskan G.A."/>
            <person name="Difazio S."/>
            <person name="Jansson S."/>
            <person name="Bohlmann J."/>
            <person name="Grigoriev I."/>
            <person name="Hellsten U."/>
            <person name="Putnam N."/>
            <person name="Ralph S."/>
            <person name="Rombauts S."/>
            <person name="Salamov A."/>
            <person name="Schein J."/>
            <person name="Sterck L."/>
            <person name="Aerts A."/>
            <person name="Bhalerao R.R."/>
            <person name="Bhalerao R.P."/>
            <person name="Blaudez D."/>
            <person name="Boerjan W."/>
            <person name="Brun A."/>
            <person name="Brunner A."/>
            <person name="Busov V."/>
            <person name="Campbell M."/>
            <person name="Carlson J."/>
            <person name="Chalot M."/>
            <person name="Chapman J."/>
            <person name="Chen G.L."/>
            <person name="Cooper D."/>
            <person name="Coutinho P.M."/>
            <person name="Couturier J."/>
            <person name="Covert S."/>
            <person name="Cronk Q."/>
            <person name="Cunningham R."/>
            <person name="Davis J."/>
            <person name="Degroeve S."/>
            <person name="Dejardin A."/>
            <person name="Depamphilis C."/>
            <person name="Detter J."/>
            <person name="Dirks B."/>
            <person name="Dubchak I."/>
            <person name="Duplessis S."/>
            <person name="Ehlting J."/>
            <person name="Ellis B."/>
            <person name="Gendler K."/>
            <person name="Goodstein D."/>
            <person name="Gribskov M."/>
            <person name="Grimwood J."/>
            <person name="Groover A."/>
            <person name="Gunter L."/>
            <person name="Hamberger B."/>
            <person name="Heinze B."/>
            <person name="Helariutta Y."/>
            <person name="Henrissat B."/>
            <person name="Holligan D."/>
            <person name="Holt R."/>
            <person name="Huang W."/>
            <person name="Islam-Faridi N."/>
            <person name="Jones S."/>
            <person name="Jones-Rhoades M."/>
            <person name="Jorgensen R."/>
            <person name="Joshi C."/>
            <person name="Kangasjarvi J."/>
            <person name="Karlsson J."/>
            <person name="Kelleher C."/>
            <person name="Kirkpatrick R."/>
            <person name="Kirst M."/>
            <person name="Kohler A."/>
            <person name="Kalluri U."/>
            <person name="Larimer F."/>
            <person name="Leebens-Mack J."/>
            <person name="Leple J.C."/>
            <person name="Locascio P."/>
            <person name="Lou Y."/>
            <person name="Lucas S."/>
            <person name="Martin F."/>
            <person name="Montanini B."/>
            <person name="Napoli C."/>
            <person name="Nelson D.R."/>
            <person name="Nelson C."/>
            <person name="Nieminen K."/>
            <person name="Nilsson O."/>
            <person name="Pereda V."/>
            <person name="Peter G."/>
            <person name="Philippe R."/>
            <person name="Pilate G."/>
            <person name="Poliakov A."/>
            <person name="Razumovskaya J."/>
            <person name="Richardson P."/>
            <person name="Rinaldi C."/>
            <person name="Ritland K."/>
            <person name="Rouze P."/>
            <person name="Ryaboy D."/>
            <person name="Schmutz J."/>
            <person name="Schrader J."/>
            <person name="Segerman B."/>
            <person name="Shin H."/>
            <person name="Siddiqui A."/>
            <person name="Sterky F."/>
            <person name="Terry A."/>
            <person name="Tsai C.J."/>
            <person name="Uberbacher E."/>
            <person name="Unneberg P."/>
            <person name="Vahala J."/>
            <person name="Wall K."/>
            <person name="Wessler S."/>
            <person name="Yang G."/>
            <person name="Yin T."/>
            <person name="Douglas C."/>
            <person name="Marra M."/>
            <person name="Sandberg G."/>
            <person name="Van de Peer Y."/>
            <person name="Rokhsar D."/>
        </authorList>
    </citation>
    <scope>NUCLEOTIDE SEQUENCE [LARGE SCALE GENOMIC DNA]</scope>
    <source>
        <strain evidence="3">cv. Nisqually</strain>
    </source>
</reference>
<gene>
    <name evidence="2" type="ORF">POPTR_003G200120</name>
</gene>
<dbReference type="STRING" id="3694.A0A3N7ESF1"/>
<dbReference type="Gene3D" id="3.80.10.10">
    <property type="entry name" value="Ribonuclease Inhibitor"/>
    <property type="match status" value="1"/>
</dbReference>
<protein>
    <submittedName>
        <fullName evidence="2">Uncharacterized protein</fullName>
    </submittedName>
</protein>
<dbReference type="Proteomes" id="UP000006729">
    <property type="component" value="Chromosome 3"/>
</dbReference>
<dbReference type="AlphaFoldDB" id="A0A3N7ESF1"/>
<organism evidence="2 3">
    <name type="scientific">Populus trichocarpa</name>
    <name type="common">Western balsam poplar</name>
    <name type="synonym">Populus balsamifera subsp. trichocarpa</name>
    <dbReference type="NCBI Taxonomy" id="3694"/>
    <lineage>
        <taxon>Eukaryota</taxon>
        <taxon>Viridiplantae</taxon>
        <taxon>Streptophyta</taxon>
        <taxon>Embryophyta</taxon>
        <taxon>Tracheophyta</taxon>
        <taxon>Spermatophyta</taxon>
        <taxon>Magnoliopsida</taxon>
        <taxon>eudicotyledons</taxon>
        <taxon>Gunneridae</taxon>
        <taxon>Pentapetalae</taxon>
        <taxon>rosids</taxon>
        <taxon>fabids</taxon>
        <taxon>Malpighiales</taxon>
        <taxon>Salicaceae</taxon>
        <taxon>Saliceae</taxon>
        <taxon>Populus</taxon>
    </lineage>
</organism>
<dbReference type="EMBL" id="CM009292">
    <property type="protein sequence ID" value="RQO88629.1"/>
    <property type="molecule type" value="Genomic_DNA"/>
</dbReference>
<keyword evidence="1" id="KW-0611">Plant defense</keyword>
<dbReference type="GO" id="GO:0006952">
    <property type="term" value="P:defense response"/>
    <property type="evidence" value="ECO:0007669"/>
    <property type="project" value="UniProtKB-KW"/>
</dbReference>